<name>A0AAV1PTG5_SCOSC</name>
<reference evidence="2 3" key="1">
    <citation type="submission" date="2024-01" db="EMBL/GenBank/DDBJ databases">
        <authorList>
            <person name="Alioto T."/>
            <person name="Alioto T."/>
            <person name="Gomez Garrido J."/>
        </authorList>
    </citation>
    <scope>NUCLEOTIDE SEQUENCE [LARGE SCALE GENOMIC DNA]</scope>
</reference>
<keyword evidence="1" id="KW-1133">Transmembrane helix</keyword>
<evidence type="ECO:0000256" key="1">
    <source>
        <dbReference type="SAM" id="Phobius"/>
    </source>
</evidence>
<gene>
    <name evidence="2" type="ORF">FSCOSCO3_A004577</name>
</gene>
<dbReference type="EMBL" id="CAWUFR010000262">
    <property type="protein sequence ID" value="CAK6974555.1"/>
    <property type="molecule type" value="Genomic_DNA"/>
</dbReference>
<keyword evidence="3" id="KW-1185">Reference proteome</keyword>
<evidence type="ECO:0000313" key="3">
    <source>
        <dbReference type="Proteomes" id="UP001314229"/>
    </source>
</evidence>
<feature type="transmembrane region" description="Helical" evidence="1">
    <location>
        <begin position="112"/>
        <end position="137"/>
    </location>
</feature>
<proteinExistence type="predicted"/>
<keyword evidence="1" id="KW-0472">Membrane</keyword>
<dbReference type="PROSITE" id="PS51257">
    <property type="entry name" value="PROKAR_LIPOPROTEIN"/>
    <property type="match status" value="1"/>
</dbReference>
<organism evidence="2 3">
    <name type="scientific">Scomber scombrus</name>
    <name type="common">Atlantic mackerel</name>
    <name type="synonym">Scomber vernalis</name>
    <dbReference type="NCBI Taxonomy" id="13677"/>
    <lineage>
        <taxon>Eukaryota</taxon>
        <taxon>Metazoa</taxon>
        <taxon>Chordata</taxon>
        <taxon>Craniata</taxon>
        <taxon>Vertebrata</taxon>
        <taxon>Euteleostomi</taxon>
        <taxon>Actinopterygii</taxon>
        <taxon>Neopterygii</taxon>
        <taxon>Teleostei</taxon>
        <taxon>Neoteleostei</taxon>
        <taxon>Acanthomorphata</taxon>
        <taxon>Pelagiaria</taxon>
        <taxon>Scombriformes</taxon>
        <taxon>Scombridae</taxon>
        <taxon>Scomber</taxon>
    </lineage>
</organism>
<sequence length="179" mass="19631">MDDTRRYQCLRCFFIFFNSLFAIFGCLMIILVIFSGSISQDRTLIVLFLSAIIIFGLSCLGISAGCTKNNTALKLFAGFMVPSMIIALSAGTFLAVIVVNAGNVKDMGMYGVYHYIFTVVLVVFFGFALAALISLLVSLQLLRLHREQDQPSPHLTGALLPELVPESYLCASTPLWSAQ</sequence>
<evidence type="ECO:0000313" key="2">
    <source>
        <dbReference type="EMBL" id="CAK6974555.1"/>
    </source>
</evidence>
<accession>A0AAV1PTG5</accession>
<feature type="transmembrane region" description="Helical" evidence="1">
    <location>
        <begin position="75"/>
        <end position="100"/>
    </location>
</feature>
<keyword evidence="1" id="KW-0812">Transmembrane</keyword>
<feature type="transmembrane region" description="Helical" evidence="1">
    <location>
        <begin position="44"/>
        <end position="63"/>
    </location>
</feature>
<feature type="transmembrane region" description="Helical" evidence="1">
    <location>
        <begin position="12"/>
        <end position="38"/>
    </location>
</feature>
<comment type="caution">
    <text evidence="2">The sequence shown here is derived from an EMBL/GenBank/DDBJ whole genome shotgun (WGS) entry which is preliminary data.</text>
</comment>
<protein>
    <submittedName>
        <fullName evidence="2">Tetraspanin-7-like</fullName>
    </submittedName>
</protein>
<dbReference type="AlphaFoldDB" id="A0AAV1PTG5"/>
<dbReference type="Proteomes" id="UP001314229">
    <property type="component" value="Unassembled WGS sequence"/>
</dbReference>